<evidence type="ECO:0000256" key="4">
    <source>
        <dbReference type="ARBA" id="ARBA00022989"/>
    </source>
</evidence>
<keyword evidence="2" id="KW-1003">Cell membrane</keyword>
<feature type="transmembrane region" description="Helical" evidence="6">
    <location>
        <begin position="170"/>
        <end position="195"/>
    </location>
</feature>
<dbReference type="AlphaFoldDB" id="A0A2L1C883"/>
<keyword evidence="5 6" id="KW-0472">Membrane</keyword>
<dbReference type="PIRSF" id="PIRSF006324">
    <property type="entry name" value="LeuE"/>
    <property type="match status" value="1"/>
</dbReference>
<keyword evidence="4 6" id="KW-1133">Transmembrane helix</keyword>
<feature type="transmembrane region" description="Helical" evidence="6">
    <location>
        <begin position="28"/>
        <end position="51"/>
    </location>
</feature>
<evidence type="ECO:0000256" key="6">
    <source>
        <dbReference type="SAM" id="Phobius"/>
    </source>
</evidence>
<keyword evidence="3 6" id="KW-0812">Transmembrane</keyword>
<sequence>MPTGVKYHEYITEYLKNYGVTMIESTQVFYFVIASAALTILPGPDIIFVTIQSISQGKWAGISTALGLCTGLIVHTTAAALGISAIIYNSAFAFTIVKYLGALYLLYLAVLALFDKNVVITESVVKSENTALYKKGIFMNLLNPKVSLFFLAFLPQFVNPNSGSVPIQMILLGVIFMIQAILIFSAVAVFSSIFGEKILNSQKCGKYINLAKAGIFGAIGIQLALSSK</sequence>
<evidence type="ECO:0000313" key="7">
    <source>
        <dbReference type="EMBL" id="AVB75565.1"/>
    </source>
</evidence>
<dbReference type="KEGG" id="mmad:MMJJ_01460"/>
<organism evidence="7 8">
    <name type="scientific">Methanococcus maripaludis</name>
    <name type="common">Methanococcus deltae</name>
    <dbReference type="NCBI Taxonomy" id="39152"/>
    <lineage>
        <taxon>Archaea</taxon>
        <taxon>Methanobacteriati</taxon>
        <taxon>Methanobacteriota</taxon>
        <taxon>Methanomada group</taxon>
        <taxon>Methanococci</taxon>
        <taxon>Methanococcales</taxon>
        <taxon>Methanococcaceae</taxon>
        <taxon>Methanococcus</taxon>
    </lineage>
</organism>
<name>A0A2L1C883_METMI</name>
<dbReference type="GO" id="GO:0015171">
    <property type="term" value="F:amino acid transmembrane transporter activity"/>
    <property type="evidence" value="ECO:0007669"/>
    <property type="project" value="TreeGrafter"/>
</dbReference>
<evidence type="ECO:0000256" key="3">
    <source>
        <dbReference type="ARBA" id="ARBA00022692"/>
    </source>
</evidence>
<evidence type="ECO:0000256" key="1">
    <source>
        <dbReference type="ARBA" id="ARBA00004651"/>
    </source>
</evidence>
<accession>A0A2L1C883</accession>
<evidence type="ECO:0000256" key="2">
    <source>
        <dbReference type="ARBA" id="ARBA00022475"/>
    </source>
</evidence>
<dbReference type="InterPro" id="IPR001123">
    <property type="entry name" value="LeuE-type"/>
</dbReference>
<dbReference type="Proteomes" id="UP000239462">
    <property type="component" value="Chromosome"/>
</dbReference>
<gene>
    <name evidence="7" type="primary">rhtB</name>
    <name evidence="7" type="ORF">MMJJ_01460</name>
</gene>
<comment type="subcellular location">
    <subcellularLocation>
        <location evidence="1">Cell membrane</location>
        <topology evidence="1">Multi-pass membrane protein</topology>
    </subcellularLocation>
</comment>
<reference evidence="8" key="1">
    <citation type="journal article" date="2018" name="Genome Announc.">
        <title>Complete Genome Sequence of the Methanococcus maripaludis Type Strain JJ (DSM 2067), a Model for Selenoprotein Synthesis in Archaea.</title>
        <authorList>
            <person name="Poehlein A."/>
            <person name="Heym D."/>
            <person name="Quitzke V."/>
            <person name="Fersch J."/>
            <person name="Daniel R."/>
            <person name="Rother M."/>
        </authorList>
    </citation>
    <scope>NUCLEOTIDE SEQUENCE [LARGE SCALE GENOMIC DNA]</scope>
    <source>
        <strain evidence="8">DSM 2067</strain>
    </source>
</reference>
<dbReference type="PANTHER" id="PTHR30086:SF20">
    <property type="entry name" value="ARGININE EXPORTER PROTEIN ARGO-RELATED"/>
    <property type="match status" value="1"/>
</dbReference>
<proteinExistence type="predicted"/>
<feature type="transmembrane region" description="Helical" evidence="6">
    <location>
        <begin position="93"/>
        <end position="115"/>
    </location>
</feature>
<dbReference type="PANTHER" id="PTHR30086">
    <property type="entry name" value="ARGININE EXPORTER PROTEIN ARGO"/>
    <property type="match status" value="1"/>
</dbReference>
<dbReference type="Pfam" id="PF01810">
    <property type="entry name" value="LysE"/>
    <property type="match status" value="1"/>
</dbReference>
<evidence type="ECO:0000256" key="5">
    <source>
        <dbReference type="ARBA" id="ARBA00023136"/>
    </source>
</evidence>
<dbReference type="GO" id="GO:0005886">
    <property type="term" value="C:plasma membrane"/>
    <property type="evidence" value="ECO:0007669"/>
    <property type="project" value="UniProtKB-SubCell"/>
</dbReference>
<feature type="transmembrane region" description="Helical" evidence="6">
    <location>
        <begin position="63"/>
        <end position="87"/>
    </location>
</feature>
<protein>
    <submittedName>
        <fullName evidence="7">Homoserine/homoserine lactone efflux protein</fullName>
    </submittedName>
</protein>
<feature type="transmembrane region" description="Helical" evidence="6">
    <location>
        <begin position="207"/>
        <end position="225"/>
    </location>
</feature>
<feature type="transmembrane region" description="Helical" evidence="6">
    <location>
        <begin position="136"/>
        <end position="158"/>
    </location>
</feature>
<evidence type="ECO:0000313" key="8">
    <source>
        <dbReference type="Proteomes" id="UP000239462"/>
    </source>
</evidence>
<dbReference type="EMBL" id="CP026606">
    <property type="protein sequence ID" value="AVB75565.1"/>
    <property type="molecule type" value="Genomic_DNA"/>
</dbReference>